<evidence type="ECO:0000256" key="4">
    <source>
        <dbReference type="SAM" id="MobiDB-lite"/>
    </source>
</evidence>
<evidence type="ECO:0000256" key="1">
    <source>
        <dbReference type="ARBA" id="ARBA00005485"/>
    </source>
</evidence>
<dbReference type="GO" id="GO:0009903">
    <property type="term" value="P:chloroplast avoidance movement"/>
    <property type="evidence" value="ECO:0007669"/>
    <property type="project" value="TreeGrafter"/>
</dbReference>
<dbReference type="AlphaFoldDB" id="A0A9P1EKA8"/>
<dbReference type="OrthoDB" id="649232at2759"/>
<dbReference type="PANTHER" id="PTHR32054">
    <property type="entry name" value="HEAVY CHAIN, PUTATIVE, EXPRESSED-RELATED-RELATED"/>
    <property type="match status" value="1"/>
</dbReference>
<name>A0A9P1EKA8_CUSEU</name>
<evidence type="ECO:0000313" key="5">
    <source>
        <dbReference type="EMBL" id="CAH9113082.1"/>
    </source>
</evidence>
<evidence type="ECO:0000256" key="3">
    <source>
        <dbReference type="SAM" id="Coils"/>
    </source>
</evidence>
<feature type="coiled-coil region" evidence="3">
    <location>
        <begin position="230"/>
        <end position="273"/>
    </location>
</feature>
<gene>
    <name evidence="5" type="ORF">CEURO_LOCUS19875</name>
</gene>
<feature type="compositionally biased region" description="Low complexity" evidence="4">
    <location>
        <begin position="112"/>
        <end position="130"/>
    </location>
</feature>
<dbReference type="InterPro" id="IPR008545">
    <property type="entry name" value="Web"/>
</dbReference>
<comment type="similarity">
    <text evidence="1">Belongs to the WEB family.</text>
</comment>
<evidence type="ECO:0008006" key="7">
    <source>
        <dbReference type="Google" id="ProtNLM"/>
    </source>
</evidence>
<proteinExistence type="inferred from homology"/>
<keyword evidence="6" id="KW-1185">Reference proteome</keyword>
<dbReference type="Pfam" id="PF05701">
    <property type="entry name" value="WEMBL"/>
    <property type="match status" value="1"/>
</dbReference>
<reference evidence="5" key="1">
    <citation type="submission" date="2022-07" db="EMBL/GenBank/DDBJ databases">
        <authorList>
            <person name="Macas J."/>
            <person name="Novak P."/>
            <person name="Neumann P."/>
        </authorList>
    </citation>
    <scope>NUCLEOTIDE SEQUENCE</scope>
</reference>
<dbReference type="EMBL" id="CAMAPE010000060">
    <property type="protein sequence ID" value="CAH9113082.1"/>
    <property type="molecule type" value="Genomic_DNA"/>
</dbReference>
<feature type="compositionally biased region" description="Basic and acidic residues" evidence="4">
    <location>
        <begin position="382"/>
        <end position="397"/>
    </location>
</feature>
<dbReference type="GO" id="GO:0009904">
    <property type="term" value="P:chloroplast accumulation movement"/>
    <property type="evidence" value="ECO:0007669"/>
    <property type="project" value="TreeGrafter"/>
</dbReference>
<keyword evidence="2 3" id="KW-0175">Coiled coil</keyword>
<sequence length="451" mass="50934">MAEKEECTEMKKKMMSPRVEIDTTPPFESVKEAVDRFGGSGPWFPHHLLRMPLREENPGTLELNKMEEGTNDFERDLIMKEQEALNVLKEVEAAKRYVEGLKLNLMEDEVSASSSSSSSSMSSSPGFSPSERLASFTPIPSPGNVLMELNQAKEDLNKMSMDLSVIRTSVQSLNKEVKNERRLLSENGGRECRERVVEESMDDIDDEEDWGVNFESEQCKKMADASSYQVMKATLDIERMKESMKMAELRLTAAKKIEEAARALEAIAIAERKALWNAKRFFQVPSAKEMTLLDEKQYTLTPKVEEQCKTKFVDSNAEVIIAGKKQLESIQNHKNHPKEALGHLARLRDSKPAKILEEKEPNTPKDKHVPGFKPSVSIGDVLSKKVEEEDDETEKHHVPFSQMLREQSGISLGPGKPGKDGGLQKQYVAQRKKFGFIQVPLANKQNKKRGH</sequence>
<dbReference type="GO" id="GO:0005829">
    <property type="term" value="C:cytosol"/>
    <property type="evidence" value="ECO:0007669"/>
    <property type="project" value="TreeGrafter"/>
</dbReference>
<comment type="caution">
    <text evidence="5">The sequence shown here is derived from an EMBL/GenBank/DDBJ whole genome shotgun (WGS) entry which is preliminary data.</text>
</comment>
<accession>A0A9P1EKA8</accession>
<organism evidence="5 6">
    <name type="scientific">Cuscuta europaea</name>
    <name type="common">European dodder</name>
    <dbReference type="NCBI Taxonomy" id="41803"/>
    <lineage>
        <taxon>Eukaryota</taxon>
        <taxon>Viridiplantae</taxon>
        <taxon>Streptophyta</taxon>
        <taxon>Embryophyta</taxon>
        <taxon>Tracheophyta</taxon>
        <taxon>Spermatophyta</taxon>
        <taxon>Magnoliopsida</taxon>
        <taxon>eudicotyledons</taxon>
        <taxon>Gunneridae</taxon>
        <taxon>Pentapetalae</taxon>
        <taxon>asterids</taxon>
        <taxon>lamiids</taxon>
        <taxon>Solanales</taxon>
        <taxon>Convolvulaceae</taxon>
        <taxon>Cuscuteae</taxon>
        <taxon>Cuscuta</taxon>
        <taxon>Cuscuta subgen. Cuscuta</taxon>
    </lineage>
</organism>
<dbReference type="Proteomes" id="UP001152484">
    <property type="component" value="Unassembled WGS sequence"/>
</dbReference>
<feature type="non-terminal residue" evidence="5">
    <location>
        <position position="1"/>
    </location>
</feature>
<protein>
    <recommendedName>
        <fullName evidence="7">WEB family protein</fullName>
    </recommendedName>
</protein>
<evidence type="ECO:0000313" key="6">
    <source>
        <dbReference type="Proteomes" id="UP001152484"/>
    </source>
</evidence>
<feature type="compositionally biased region" description="Basic and acidic residues" evidence="4">
    <location>
        <begin position="338"/>
        <end position="369"/>
    </location>
</feature>
<feature type="region of interest" description="Disordered" evidence="4">
    <location>
        <begin position="338"/>
        <end position="425"/>
    </location>
</feature>
<dbReference type="PANTHER" id="PTHR32054:SF36">
    <property type="entry name" value="WEB FAMILY PROTEIN"/>
    <property type="match status" value="1"/>
</dbReference>
<feature type="region of interest" description="Disordered" evidence="4">
    <location>
        <begin position="112"/>
        <end position="140"/>
    </location>
</feature>
<evidence type="ECO:0000256" key="2">
    <source>
        <dbReference type="ARBA" id="ARBA00023054"/>
    </source>
</evidence>